<evidence type="ECO:0000313" key="16">
    <source>
        <dbReference type="RefSeq" id="XP_017860572.1"/>
    </source>
</evidence>
<dbReference type="InterPro" id="IPR001254">
    <property type="entry name" value="Trypsin_dom"/>
</dbReference>
<dbReference type="InterPro" id="IPR001314">
    <property type="entry name" value="Peptidase_S1A"/>
</dbReference>
<keyword evidence="15" id="KW-1185">Reference proteome</keyword>
<keyword evidence="16" id="KW-0812">Transmembrane</keyword>
<evidence type="ECO:0000256" key="5">
    <source>
        <dbReference type="ARBA" id="ARBA00022729"/>
    </source>
</evidence>
<accession>A0ABM1P036</accession>
<dbReference type="Pfam" id="PF00089">
    <property type="entry name" value="Trypsin"/>
    <property type="match status" value="2"/>
</dbReference>
<feature type="signal peptide" evidence="13">
    <location>
        <begin position="1"/>
        <end position="25"/>
    </location>
</feature>
<keyword evidence="3" id="KW-0964">Secreted</keyword>
<dbReference type="PROSITE" id="PS00134">
    <property type="entry name" value="TRYPSIN_HIS"/>
    <property type="match status" value="2"/>
</dbReference>
<dbReference type="GO" id="GO:0008233">
    <property type="term" value="F:peptidase activity"/>
    <property type="evidence" value="ECO:0007669"/>
    <property type="project" value="UniProtKB-KW"/>
</dbReference>
<dbReference type="InterPro" id="IPR009003">
    <property type="entry name" value="Peptidase_S1_PA"/>
</dbReference>
<keyword evidence="9" id="KW-1015">Disulfide bond</keyword>
<keyword evidence="6 12" id="KW-0378">Hydrolase</keyword>
<feature type="domain" description="Peptidase S1" evidence="14">
    <location>
        <begin position="304"/>
        <end position="527"/>
    </location>
</feature>
<gene>
    <name evidence="16" type="primary">LOC108612208</name>
</gene>
<keyword evidence="4 12" id="KW-0645">Protease</keyword>
<evidence type="ECO:0000256" key="9">
    <source>
        <dbReference type="ARBA" id="ARBA00023157"/>
    </source>
</evidence>
<organism evidence="15 16">
    <name type="scientific">Drosophila arizonae</name>
    <name type="common">Fruit fly</name>
    <dbReference type="NCBI Taxonomy" id="7263"/>
    <lineage>
        <taxon>Eukaryota</taxon>
        <taxon>Metazoa</taxon>
        <taxon>Ecdysozoa</taxon>
        <taxon>Arthropoda</taxon>
        <taxon>Hexapoda</taxon>
        <taxon>Insecta</taxon>
        <taxon>Pterygota</taxon>
        <taxon>Neoptera</taxon>
        <taxon>Endopterygota</taxon>
        <taxon>Diptera</taxon>
        <taxon>Brachycera</taxon>
        <taxon>Muscomorpha</taxon>
        <taxon>Ephydroidea</taxon>
        <taxon>Drosophilidae</taxon>
        <taxon>Drosophila</taxon>
    </lineage>
</organism>
<evidence type="ECO:0000256" key="8">
    <source>
        <dbReference type="ARBA" id="ARBA00023145"/>
    </source>
</evidence>
<dbReference type="GeneID" id="108612208"/>
<name>A0ABM1P036_DROAR</name>
<evidence type="ECO:0000256" key="4">
    <source>
        <dbReference type="ARBA" id="ARBA00022670"/>
    </source>
</evidence>
<dbReference type="PANTHER" id="PTHR24276">
    <property type="entry name" value="POLYSERASE-RELATED"/>
    <property type="match status" value="1"/>
</dbReference>
<keyword evidence="16" id="KW-0472">Membrane</keyword>
<comment type="catalytic activity">
    <reaction evidence="10">
        <text>Preferential cleavage: Arg-|-Xaa, Lys-|-Xaa.</text>
        <dbReference type="EC" id="3.4.21.4"/>
    </reaction>
</comment>
<evidence type="ECO:0000256" key="10">
    <source>
        <dbReference type="ARBA" id="ARBA00036320"/>
    </source>
</evidence>
<dbReference type="SUPFAM" id="SSF50494">
    <property type="entry name" value="Trypsin-like serine proteases"/>
    <property type="match status" value="2"/>
</dbReference>
<evidence type="ECO:0000256" key="6">
    <source>
        <dbReference type="ARBA" id="ARBA00022801"/>
    </source>
</evidence>
<dbReference type="InterPro" id="IPR043504">
    <property type="entry name" value="Peptidase_S1_PA_chymotrypsin"/>
</dbReference>
<evidence type="ECO:0000256" key="11">
    <source>
        <dbReference type="ARBA" id="ARBA00038868"/>
    </source>
</evidence>
<evidence type="ECO:0000256" key="7">
    <source>
        <dbReference type="ARBA" id="ARBA00022825"/>
    </source>
</evidence>
<feature type="chain" id="PRO_5046057763" description="trypsin" evidence="13">
    <location>
        <begin position="26"/>
        <end position="528"/>
    </location>
</feature>
<protein>
    <recommendedName>
        <fullName evidence="11">trypsin</fullName>
        <ecNumber evidence="11">3.4.21.4</ecNumber>
    </recommendedName>
</protein>
<evidence type="ECO:0000259" key="14">
    <source>
        <dbReference type="PROSITE" id="PS50240"/>
    </source>
</evidence>
<dbReference type="Gene3D" id="2.40.10.10">
    <property type="entry name" value="Trypsin-like serine proteases"/>
    <property type="match status" value="3"/>
</dbReference>
<evidence type="ECO:0000313" key="15">
    <source>
        <dbReference type="Proteomes" id="UP000694904"/>
    </source>
</evidence>
<dbReference type="CDD" id="cd00190">
    <property type="entry name" value="Tryp_SPc"/>
    <property type="match status" value="2"/>
</dbReference>
<dbReference type="RefSeq" id="XP_017860572.1">
    <property type="nucleotide sequence ID" value="XM_018005083.1"/>
</dbReference>
<evidence type="ECO:0000256" key="3">
    <source>
        <dbReference type="ARBA" id="ARBA00022525"/>
    </source>
</evidence>
<comment type="subcellular location">
    <subcellularLocation>
        <location evidence="1">Secreted</location>
        <location evidence="1">Extracellular space</location>
    </subcellularLocation>
</comment>
<evidence type="ECO:0000256" key="13">
    <source>
        <dbReference type="SAM" id="SignalP"/>
    </source>
</evidence>
<dbReference type="PROSITE" id="PS50240">
    <property type="entry name" value="TRYPSIN_DOM"/>
    <property type="match status" value="2"/>
</dbReference>
<dbReference type="GO" id="GO:0006508">
    <property type="term" value="P:proteolysis"/>
    <property type="evidence" value="ECO:0007669"/>
    <property type="project" value="UniProtKB-KW"/>
</dbReference>
<dbReference type="SMART" id="SM00020">
    <property type="entry name" value="Tryp_SPc"/>
    <property type="match status" value="2"/>
</dbReference>
<keyword evidence="8" id="KW-0865">Zymogen</keyword>
<evidence type="ECO:0000256" key="12">
    <source>
        <dbReference type="RuleBase" id="RU363034"/>
    </source>
</evidence>
<dbReference type="PANTHER" id="PTHR24276:SF91">
    <property type="entry name" value="AT26814P-RELATED"/>
    <property type="match status" value="1"/>
</dbReference>
<keyword evidence="7 12" id="KW-0720">Serine protease</keyword>
<dbReference type="InterPro" id="IPR018114">
    <property type="entry name" value="TRYPSIN_HIS"/>
</dbReference>
<comment type="similarity">
    <text evidence="2">Belongs to the peptidase S1 family.</text>
</comment>
<proteinExistence type="inferred from homology"/>
<reference evidence="16" key="3">
    <citation type="submission" date="2025-08" db="UniProtKB">
        <authorList>
            <consortium name="RefSeq"/>
        </authorList>
    </citation>
    <scope>IDENTIFICATION</scope>
    <source>
        <tissue evidence="16">Whole organism</tissue>
    </source>
</reference>
<dbReference type="EC" id="3.4.21.4" evidence="11"/>
<feature type="domain" description="Peptidase S1" evidence="14">
    <location>
        <begin position="28"/>
        <end position="255"/>
    </location>
</feature>
<dbReference type="PRINTS" id="PR00722">
    <property type="entry name" value="CHYMOTRYPSIN"/>
</dbReference>
<sequence length="528" mass="56583">MSESGHAMCWLELCWLFWLLHAADGQRIIGGQETGISQVPYLVYMRQGGSFICGGSLLTPSFVLSAAHCVYGAREQDYTVHAGASRLAQKAPVIRNIARFHIASTYSPSNFDMDVAMLQLELPVPLTAGQVATITPCQSAAVANNYVRISGWGVEYESSRKPAAQVRTAVIRVLPYVECQQAYAGQAQLTDSMICAGVRGIKDSCSGDSGGPLVYRGEVCGIVSWGFGCGRAAYPGVYTNVASTRVKRFIDQTLRKLTSVLAEKPMRLLSLRLPLPLPLLFLLLPMFLLRIATGKAANDVGARIVGGIPVDIRSVPYLINLRISGNFICGGALVTPTHVVTAAHCVKGVSASRLQVVGGATLLTDATGVRRSVAKVFTPKAFNTRTLHSDVAVLKLKSPLEGNNIATIPLCNSSWQPGELIKVSGWGKTTEGSKRVSQHVRSVDVPLVSRKSCISQYKMRGTISSTMFCASLPGIKDACEGDSGGPAVYQNQLCGIVSWGMGCGRRNYPGVYTSVKSVRSFIDKALSK</sequence>
<evidence type="ECO:0000256" key="1">
    <source>
        <dbReference type="ARBA" id="ARBA00004239"/>
    </source>
</evidence>
<reference evidence="15" key="2">
    <citation type="journal article" date="2016" name="G3 (Bethesda)">
        <title>Genome Evolution in Three Species of Cactophilic Drosophila.</title>
        <authorList>
            <person name="Sanchez-Flores A."/>
            <person name="Penazola F."/>
            <person name="Carpinteyro-Ponce J."/>
            <person name="Nazario-Yepiz N."/>
            <person name="Abreu-Goodger C."/>
            <person name="Machado C.A."/>
            <person name="Markow T.A."/>
        </authorList>
    </citation>
    <scope>NUCLEOTIDE SEQUENCE [LARGE SCALE GENOMIC DNA]</scope>
</reference>
<keyword evidence="5 13" id="KW-0732">Signal</keyword>
<evidence type="ECO:0000256" key="2">
    <source>
        <dbReference type="ARBA" id="ARBA00007664"/>
    </source>
</evidence>
<dbReference type="InterPro" id="IPR033116">
    <property type="entry name" value="TRYPSIN_SER"/>
</dbReference>
<reference evidence="15" key="1">
    <citation type="journal article" date="1997" name="Nucleic Acids Res.">
        <title>tRNAscan-SE: a program for improved detection of transfer RNA genes in genomic sequence.</title>
        <authorList>
            <person name="Lowe T.M."/>
            <person name="Eddy S.R."/>
        </authorList>
    </citation>
    <scope>NUCLEOTIDE SEQUENCE [LARGE SCALE GENOMIC DNA]</scope>
</reference>
<dbReference type="PROSITE" id="PS00135">
    <property type="entry name" value="TRYPSIN_SER"/>
    <property type="match status" value="1"/>
</dbReference>
<dbReference type="Proteomes" id="UP000694904">
    <property type="component" value="Chromosome 4"/>
</dbReference>
<dbReference type="InterPro" id="IPR050430">
    <property type="entry name" value="Peptidase_S1"/>
</dbReference>